<gene>
    <name evidence="2" type="ORF">FA13DRAFT_14602</name>
</gene>
<feature type="region of interest" description="Disordered" evidence="1">
    <location>
        <begin position="238"/>
        <end position="265"/>
    </location>
</feature>
<evidence type="ECO:0000313" key="2">
    <source>
        <dbReference type="EMBL" id="TEB39628.1"/>
    </source>
</evidence>
<feature type="region of interest" description="Disordered" evidence="1">
    <location>
        <begin position="156"/>
        <end position="178"/>
    </location>
</feature>
<comment type="caution">
    <text evidence="2">The sequence shown here is derived from an EMBL/GenBank/DDBJ whole genome shotgun (WGS) entry which is preliminary data.</text>
</comment>
<dbReference type="AlphaFoldDB" id="A0A4Y7U0Q0"/>
<evidence type="ECO:0000256" key="1">
    <source>
        <dbReference type="SAM" id="MobiDB-lite"/>
    </source>
</evidence>
<dbReference type="Proteomes" id="UP000298030">
    <property type="component" value="Unassembled WGS sequence"/>
</dbReference>
<proteinExistence type="predicted"/>
<accession>A0A4Y7U0Q0</accession>
<organism evidence="2 3">
    <name type="scientific">Coprinellus micaceus</name>
    <name type="common">Glistening ink-cap mushroom</name>
    <name type="synonym">Coprinus micaceus</name>
    <dbReference type="NCBI Taxonomy" id="71717"/>
    <lineage>
        <taxon>Eukaryota</taxon>
        <taxon>Fungi</taxon>
        <taxon>Dikarya</taxon>
        <taxon>Basidiomycota</taxon>
        <taxon>Agaricomycotina</taxon>
        <taxon>Agaricomycetes</taxon>
        <taxon>Agaricomycetidae</taxon>
        <taxon>Agaricales</taxon>
        <taxon>Agaricineae</taxon>
        <taxon>Psathyrellaceae</taxon>
        <taxon>Coprinellus</taxon>
    </lineage>
</organism>
<feature type="compositionally biased region" description="Basic and acidic residues" evidence="1">
    <location>
        <begin position="254"/>
        <end position="265"/>
    </location>
</feature>
<dbReference type="EMBL" id="QPFP01000001">
    <property type="protein sequence ID" value="TEB39628.1"/>
    <property type="molecule type" value="Genomic_DNA"/>
</dbReference>
<sequence>MRAQLSLEDTMQHILNFEDHSLRKLHRHQIYSAASVLYSSLVQAPSKNRKPSRCKWLPPPIPSSGVPPCPCASSTIHMPLQARKGPPVIYREDGHFMLLYRRQTFKFQGVRASRSREAVTGGGAKEGSGSCAKGAWRRAMGVYHTLPFQRMGSSNLTPHFDKPQSFSPSSSRRGTPIQPLRLYTQSTGNGIASRRWRPRLPNAITGIIAVPQGQAILRGRLRPTRALLEIAEERRQIERGESCRAPGTSRMGIKSRETMDDAVKG</sequence>
<name>A0A4Y7U0Q0_COPMI</name>
<protein>
    <submittedName>
        <fullName evidence="2">Uncharacterized protein</fullName>
    </submittedName>
</protein>
<feature type="compositionally biased region" description="Polar residues" evidence="1">
    <location>
        <begin position="164"/>
        <end position="173"/>
    </location>
</feature>
<keyword evidence="3" id="KW-1185">Reference proteome</keyword>
<evidence type="ECO:0000313" key="3">
    <source>
        <dbReference type="Proteomes" id="UP000298030"/>
    </source>
</evidence>
<reference evidence="2 3" key="1">
    <citation type="journal article" date="2019" name="Nat. Ecol. Evol.">
        <title>Megaphylogeny resolves global patterns of mushroom evolution.</title>
        <authorList>
            <person name="Varga T."/>
            <person name="Krizsan K."/>
            <person name="Foldi C."/>
            <person name="Dima B."/>
            <person name="Sanchez-Garcia M."/>
            <person name="Sanchez-Ramirez S."/>
            <person name="Szollosi G.J."/>
            <person name="Szarkandi J.G."/>
            <person name="Papp V."/>
            <person name="Albert L."/>
            <person name="Andreopoulos W."/>
            <person name="Angelini C."/>
            <person name="Antonin V."/>
            <person name="Barry K.W."/>
            <person name="Bougher N.L."/>
            <person name="Buchanan P."/>
            <person name="Buyck B."/>
            <person name="Bense V."/>
            <person name="Catcheside P."/>
            <person name="Chovatia M."/>
            <person name="Cooper J."/>
            <person name="Damon W."/>
            <person name="Desjardin D."/>
            <person name="Finy P."/>
            <person name="Geml J."/>
            <person name="Haridas S."/>
            <person name="Hughes K."/>
            <person name="Justo A."/>
            <person name="Karasinski D."/>
            <person name="Kautmanova I."/>
            <person name="Kiss B."/>
            <person name="Kocsube S."/>
            <person name="Kotiranta H."/>
            <person name="LaButti K.M."/>
            <person name="Lechner B.E."/>
            <person name="Liimatainen K."/>
            <person name="Lipzen A."/>
            <person name="Lukacs Z."/>
            <person name="Mihaltcheva S."/>
            <person name="Morgado L.N."/>
            <person name="Niskanen T."/>
            <person name="Noordeloos M.E."/>
            <person name="Ohm R.A."/>
            <person name="Ortiz-Santana B."/>
            <person name="Ovrebo C."/>
            <person name="Racz N."/>
            <person name="Riley R."/>
            <person name="Savchenko A."/>
            <person name="Shiryaev A."/>
            <person name="Soop K."/>
            <person name="Spirin V."/>
            <person name="Szebenyi C."/>
            <person name="Tomsovsky M."/>
            <person name="Tulloss R.E."/>
            <person name="Uehling J."/>
            <person name="Grigoriev I.V."/>
            <person name="Vagvolgyi C."/>
            <person name="Papp T."/>
            <person name="Martin F.M."/>
            <person name="Miettinen O."/>
            <person name="Hibbett D.S."/>
            <person name="Nagy L.G."/>
        </authorList>
    </citation>
    <scope>NUCLEOTIDE SEQUENCE [LARGE SCALE GENOMIC DNA]</scope>
    <source>
        <strain evidence="2 3">FP101781</strain>
    </source>
</reference>